<evidence type="ECO:0000313" key="7">
    <source>
        <dbReference type="Proteomes" id="UP000462931"/>
    </source>
</evidence>
<feature type="binding site" evidence="2">
    <location>
        <position position="104"/>
    </location>
    <ligand>
        <name>Fe cation</name>
        <dbReference type="ChEBI" id="CHEBI:24875"/>
    </ligand>
</feature>
<dbReference type="Pfam" id="PF17954">
    <property type="entry name" value="Pirin_C_2"/>
    <property type="match status" value="1"/>
</dbReference>
<dbReference type="InterPro" id="IPR012093">
    <property type="entry name" value="Pirin"/>
</dbReference>
<reference evidence="6 7" key="1">
    <citation type="submission" date="2019-11" db="EMBL/GenBank/DDBJ databases">
        <authorList>
            <person name="Cheng Q."/>
            <person name="Yang Z."/>
        </authorList>
    </citation>
    <scope>NUCLEOTIDE SEQUENCE [LARGE SCALE GENOMIC DNA]</scope>
    <source>
        <strain evidence="6 7">HX-22-1</strain>
    </source>
</reference>
<keyword evidence="2" id="KW-0479">Metal-binding</keyword>
<comment type="similarity">
    <text evidence="1 3">Belongs to the pirin family.</text>
</comment>
<dbReference type="AlphaFoldDB" id="A0A7K0FPK2"/>
<dbReference type="PANTHER" id="PTHR43212">
    <property type="entry name" value="QUERCETIN 2,3-DIOXYGENASE"/>
    <property type="match status" value="1"/>
</dbReference>
<feature type="binding site" evidence="2">
    <location>
        <position position="102"/>
    </location>
    <ligand>
        <name>Fe cation</name>
        <dbReference type="ChEBI" id="CHEBI:24875"/>
    </ligand>
</feature>
<dbReference type="Gene3D" id="2.60.120.10">
    <property type="entry name" value="Jelly Rolls"/>
    <property type="match status" value="2"/>
</dbReference>
<dbReference type="SUPFAM" id="SSF51182">
    <property type="entry name" value="RmlC-like cupins"/>
    <property type="match status" value="1"/>
</dbReference>
<dbReference type="Pfam" id="PF02678">
    <property type="entry name" value="Pirin"/>
    <property type="match status" value="1"/>
</dbReference>
<comment type="caution">
    <text evidence="6">The sequence shown here is derived from an EMBL/GenBank/DDBJ whole genome shotgun (WGS) entry which is preliminary data.</text>
</comment>
<feature type="binding site" evidence="2">
    <location>
        <position position="58"/>
    </location>
    <ligand>
        <name>Fe cation</name>
        <dbReference type="ChEBI" id="CHEBI:24875"/>
    </ligand>
</feature>
<comment type="cofactor">
    <cofactor evidence="2">
        <name>Fe cation</name>
        <dbReference type="ChEBI" id="CHEBI:24875"/>
    </cofactor>
    <text evidence="2">Binds 1 Fe cation per subunit.</text>
</comment>
<keyword evidence="7" id="KW-1185">Reference proteome</keyword>
<feature type="domain" description="Pirin N-terminal" evidence="4">
    <location>
        <begin position="13"/>
        <end position="120"/>
    </location>
</feature>
<organism evidence="6 7">
    <name type="scientific">Pedobacter puniceum</name>
    <dbReference type="NCBI Taxonomy" id="2666136"/>
    <lineage>
        <taxon>Bacteria</taxon>
        <taxon>Pseudomonadati</taxon>
        <taxon>Bacteroidota</taxon>
        <taxon>Sphingobacteriia</taxon>
        <taxon>Sphingobacteriales</taxon>
        <taxon>Sphingobacteriaceae</taxon>
        <taxon>Pedobacter</taxon>
    </lineage>
</organism>
<dbReference type="InterPro" id="IPR011051">
    <property type="entry name" value="RmlC_Cupin_sf"/>
</dbReference>
<dbReference type="CDD" id="cd02910">
    <property type="entry name" value="cupin_Yhhw_N"/>
    <property type="match status" value="1"/>
</dbReference>
<dbReference type="Proteomes" id="UP000462931">
    <property type="component" value="Unassembled WGS sequence"/>
</dbReference>
<evidence type="ECO:0000256" key="3">
    <source>
        <dbReference type="RuleBase" id="RU003457"/>
    </source>
</evidence>
<proteinExistence type="inferred from homology"/>
<dbReference type="RefSeq" id="WP_154287683.1">
    <property type="nucleotide sequence ID" value="NZ_WKJI01000002.1"/>
</dbReference>
<name>A0A7K0FPK2_9SPHI</name>
<dbReference type="EMBL" id="WKJI01000002">
    <property type="protein sequence ID" value="MRX47561.1"/>
    <property type="molecule type" value="Genomic_DNA"/>
</dbReference>
<evidence type="ECO:0000259" key="5">
    <source>
        <dbReference type="Pfam" id="PF17954"/>
    </source>
</evidence>
<dbReference type="PIRSF" id="PIRSF006232">
    <property type="entry name" value="Pirin"/>
    <property type="match status" value="1"/>
</dbReference>
<dbReference type="InterPro" id="IPR041602">
    <property type="entry name" value="Quercetinase_C"/>
</dbReference>
<evidence type="ECO:0000259" key="4">
    <source>
        <dbReference type="Pfam" id="PF02678"/>
    </source>
</evidence>
<evidence type="ECO:0000256" key="1">
    <source>
        <dbReference type="ARBA" id="ARBA00008416"/>
    </source>
</evidence>
<keyword evidence="2" id="KW-0408">Iron</keyword>
<sequence length="237" mass="26625">MKTIIHRASDRGAKQISWLKSYHSFSFGDYQDPNKMSFGLLRVLNDDYVEPGMGFGMHGHENMEIVSIPLYGSLNHQDSMGNDAVIKTGDVQIMSAGTGIRHAEFNGSKAEPVKFLQIWVFPKEYNIQPRYDQKSFKEEDKHNQFLTVVSPDKDNKQAVWINQDAWFSLANLEAGKELSYNLKGNNSGVYIFVLQGQLGVAEHVLDNRDAIGVYDTTSVAVKAHLDTKLLVIEVPMA</sequence>
<feature type="binding site" evidence="2">
    <location>
        <position position="60"/>
    </location>
    <ligand>
        <name>Fe cation</name>
        <dbReference type="ChEBI" id="CHEBI:24875"/>
    </ligand>
</feature>
<evidence type="ECO:0000313" key="6">
    <source>
        <dbReference type="EMBL" id="MRX47561.1"/>
    </source>
</evidence>
<feature type="domain" description="Quercetin 2,3-dioxygenase C-terminal cupin" evidence="5">
    <location>
        <begin position="148"/>
        <end position="234"/>
    </location>
</feature>
<dbReference type="InterPro" id="IPR014710">
    <property type="entry name" value="RmlC-like_jellyroll"/>
</dbReference>
<gene>
    <name evidence="6" type="ORF">GJJ64_10195</name>
</gene>
<dbReference type="PANTHER" id="PTHR43212:SF3">
    <property type="entry name" value="QUERCETIN 2,3-DIOXYGENASE"/>
    <property type="match status" value="1"/>
</dbReference>
<protein>
    <submittedName>
        <fullName evidence="6">Pirin family protein</fullName>
    </submittedName>
</protein>
<evidence type="ECO:0000256" key="2">
    <source>
        <dbReference type="PIRSR" id="PIRSR006232-1"/>
    </source>
</evidence>
<dbReference type="GO" id="GO:0046872">
    <property type="term" value="F:metal ion binding"/>
    <property type="evidence" value="ECO:0007669"/>
    <property type="project" value="UniProtKB-KW"/>
</dbReference>
<dbReference type="InterPro" id="IPR003829">
    <property type="entry name" value="Pirin_N_dom"/>
</dbReference>
<accession>A0A7K0FPK2</accession>